<dbReference type="InterPro" id="IPR013083">
    <property type="entry name" value="Znf_RING/FYVE/PHD"/>
</dbReference>
<name>A0A8I6XXI7_HORVV</name>
<evidence type="ECO:0000256" key="3">
    <source>
        <dbReference type="ARBA" id="ARBA00022723"/>
    </source>
</evidence>
<dbReference type="InterPro" id="IPR001841">
    <property type="entry name" value="Znf_RING"/>
</dbReference>
<reference evidence="10" key="1">
    <citation type="journal article" date="2012" name="Nature">
        <title>A physical, genetic and functional sequence assembly of the barley genome.</title>
        <authorList>
            <consortium name="The International Barley Genome Sequencing Consortium"/>
            <person name="Mayer K.F."/>
            <person name="Waugh R."/>
            <person name="Brown J.W."/>
            <person name="Schulman A."/>
            <person name="Langridge P."/>
            <person name="Platzer M."/>
            <person name="Fincher G.B."/>
            <person name="Muehlbauer G.J."/>
            <person name="Sato K."/>
            <person name="Close T.J."/>
            <person name="Wise R.P."/>
            <person name="Stein N."/>
        </authorList>
    </citation>
    <scope>NUCLEOTIDE SEQUENCE [LARGE SCALE GENOMIC DNA]</scope>
    <source>
        <strain evidence="10">cv. Morex</strain>
    </source>
</reference>
<dbReference type="PANTHER" id="PTHR14155:SF627">
    <property type="entry name" value="OS06G0192800 PROTEIN"/>
    <property type="match status" value="1"/>
</dbReference>
<dbReference type="PROSITE" id="PS50089">
    <property type="entry name" value="ZF_RING_2"/>
    <property type="match status" value="1"/>
</dbReference>
<keyword evidence="3" id="KW-0479">Metal-binding</keyword>
<evidence type="ECO:0000256" key="5">
    <source>
        <dbReference type="ARBA" id="ARBA00022833"/>
    </source>
</evidence>
<evidence type="ECO:0000256" key="4">
    <source>
        <dbReference type="ARBA" id="ARBA00022771"/>
    </source>
</evidence>
<dbReference type="Gramene" id="HORVU.MOREX.r2.4HG0287780.1">
    <property type="protein sequence ID" value="HORVU.MOREX.r2.4HG0287780.1.CDS.1"/>
    <property type="gene ID" value="HORVU.MOREX.r2.4HG0287780"/>
</dbReference>
<dbReference type="SUPFAM" id="SSF57850">
    <property type="entry name" value="RING/U-box"/>
    <property type="match status" value="1"/>
</dbReference>
<dbReference type="Pfam" id="PF13639">
    <property type="entry name" value="zf-RING_2"/>
    <property type="match status" value="1"/>
</dbReference>
<keyword evidence="10" id="KW-1185">Reference proteome</keyword>
<dbReference type="InterPro" id="IPR053238">
    <property type="entry name" value="RING-H2_zinc_finger"/>
</dbReference>
<dbReference type="EC" id="2.3.2.27" evidence="2"/>
<feature type="domain" description="RING-type" evidence="8">
    <location>
        <begin position="160"/>
        <end position="202"/>
    </location>
</feature>
<accession>A0A8I6XXI7</accession>
<reference evidence="9" key="2">
    <citation type="submission" date="2020-10" db="EMBL/GenBank/DDBJ databases">
        <authorList>
            <person name="Scholz U."/>
            <person name="Mascher M."/>
            <person name="Fiebig A."/>
        </authorList>
    </citation>
    <scope>NUCLEOTIDE SEQUENCE [LARGE SCALE GENOMIC DNA]</scope>
    <source>
        <strain evidence="9">cv. Morex</strain>
    </source>
</reference>
<dbReference type="GO" id="GO:0061630">
    <property type="term" value="F:ubiquitin protein ligase activity"/>
    <property type="evidence" value="ECO:0007669"/>
    <property type="project" value="UniProtKB-EC"/>
</dbReference>
<organism evidence="9 10">
    <name type="scientific">Hordeum vulgare subsp. vulgare</name>
    <name type="common">Domesticated barley</name>
    <dbReference type="NCBI Taxonomy" id="112509"/>
    <lineage>
        <taxon>Eukaryota</taxon>
        <taxon>Viridiplantae</taxon>
        <taxon>Streptophyta</taxon>
        <taxon>Embryophyta</taxon>
        <taxon>Tracheophyta</taxon>
        <taxon>Spermatophyta</taxon>
        <taxon>Magnoliopsida</taxon>
        <taxon>Liliopsida</taxon>
        <taxon>Poales</taxon>
        <taxon>Poaceae</taxon>
        <taxon>BOP clade</taxon>
        <taxon>Pooideae</taxon>
        <taxon>Triticodae</taxon>
        <taxon>Triticeae</taxon>
        <taxon>Hordeinae</taxon>
        <taxon>Hordeum</taxon>
    </lineage>
</organism>
<keyword evidence="4 7" id="KW-0863">Zinc-finger</keyword>
<protein>
    <recommendedName>
        <fullName evidence="2">RING-type E3 ubiquitin transferase</fullName>
        <ecNumber evidence="2">2.3.2.27</ecNumber>
    </recommendedName>
</protein>
<evidence type="ECO:0000256" key="6">
    <source>
        <dbReference type="ARBA" id="ARBA00024209"/>
    </source>
</evidence>
<evidence type="ECO:0000313" key="9">
    <source>
        <dbReference type="EnsemblPlants" id="HORVU.MOREX.r3.4HG0344770.1.CDS1"/>
    </source>
</evidence>
<evidence type="ECO:0000256" key="2">
    <source>
        <dbReference type="ARBA" id="ARBA00012483"/>
    </source>
</evidence>
<evidence type="ECO:0000313" key="10">
    <source>
        <dbReference type="Proteomes" id="UP000011116"/>
    </source>
</evidence>
<dbReference type="Gene3D" id="3.30.40.10">
    <property type="entry name" value="Zinc/RING finger domain, C3HC4 (zinc finger)"/>
    <property type="match status" value="1"/>
</dbReference>
<dbReference type="Proteomes" id="UP000011116">
    <property type="component" value="Chromosome 4H"/>
</dbReference>
<dbReference type="EnsemblPlants" id="HORVU.MOREX.r3.4HG0344770.1">
    <property type="protein sequence ID" value="HORVU.MOREX.r3.4HG0344770.1.CDS1"/>
    <property type="gene ID" value="HORVU.MOREX.r3.4HG0344770"/>
</dbReference>
<evidence type="ECO:0000259" key="8">
    <source>
        <dbReference type="PROSITE" id="PS50089"/>
    </source>
</evidence>
<sequence>MAASSLPSPFRNMPSRAAECHILGEATVNRRVNRHENKRCVVKLLGELVASYELRQPGSEEGGCVRHEAPQDFYEVFPMRDAKATFGSHQACRDAVHKMLKETPVVEGFDLARGNWGKQFLPDDVAEHILRGLGAQPDCYDIDISLRIWVKVVENMAGSCSICLSDLMKDQDAMRLPGCLHAFHRSCVTPWLRRAKTCPMCRRDMPSHELYGLTHYQK</sequence>
<dbReference type="PANTHER" id="PTHR14155">
    <property type="entry name" value="RING FINGER DOMAIN-CONTAINING"/>
    <property type="match status" value="1"/>
</dbReference>
<dbReference type="AlphaFoldDB" id="A0A8I6XXI7"/>
<comment type="similarity">
    <text evidence="6">Belongs to the RING-type zinc finger family. ATL subfamily.</text>
</comment>
<evidence type="ECO:0000256" key="7">
    <source>
        <dbReference type="PROSITE-ProRule" id="PRU00175"/>
    </source>
</evidence>
<dbReference type="GO" id="GO:0008270">
    <property type="term" value="F:zinc ion binding"/>
    <property type="evidence" value="ECO:0007669"/>
    <property type="project" value="UniProtKB-KW"/>
</dbReference>
<dbReference type="SMART" id="SM00184">
    <property type="entry name" value="RING"/>
    <property type="match status" value="1"/>
</dbReference>
<dbReference type="CDD" id="cd16454">
    <property type="entry name" value="RING-H2_PA-TM-RING"/>
    <property type="match status" value="1"/>
</dbReference>
<comment type="catalytic activity">
    <reaction evidence="1">
        <text>S-ubiquitinyl-[E2 ubiquitin-conjugating enzyme]-L-cysteine + [acceptor protein]-L-lysine = [E2 ubiquitin-conjugating enzyme]-L-cysteine + N(6)-ubiquitinyl-[acceptor protein]-L-lysine.</text>
        <dbReference type="EC" id="2.3.2.27"/>
    </reaction>
</comment>
<proteinExistence type="inferred from homology"/>
<evidence type="ECO:0000256" key="1">
    <source>
        <dbReference type="ARBA" id="ARBA00000900"/>
    </source>
</evidence>
<dbReference type="Gramene" id="HORVU.MOREX.r3.4HG0344770.1">
    <property type="protein sequence ID" value="HORVU.MOREX.r3.4HG0344770.1.CDS1"/>
    <property type="gene ID" value="HORVU.MOREX.r3.4HG0344770"/>
</dbReference>
<reference evidence="9" key="3">
    <citation type="submission" date="2022-01" db="UniProtKB">
        <authorList>
            <consortium name="EnsemblPlants"/>
        </authorList>
    </citation>
    <scope>IDENTIFICATION</scope>
    <source>
        <strain evidence="9">subsp. vulgare</strain>
    </source>
</reference>
<keyword evidence="5" id="KW-0862">Zinc</keyword>